<dbReference type="EMBL" id="JALNMJ010000022">
    <property type="protein sequence ID" value="MCK7615212.1"/>
    <property type="molecule type" value="Genomic_DNA"/>
</dbReference>
<gene>
    <name evidence="1" type="ORF">M0H32_23855</name>
</gene>
<sequence length="71" mass="7442">MTRFSSGDVAELAGWLQELSTQHSRLAMSAAMAPRGAGGELVDEYRRGADLAANAAEALTDFSDILKGGTQ</sequence>
<proteinExistence type="predicted"/>
<dbReference type="Proteomes" id="UP001431221">
    <property type="component" value="Unassembled WGS sequence"/>
</dbReference>
<organism evidence="1 2">
    <name type="scientific">Roseibium sediminicola</name>
    <dbReference type="NCBI Taxonomy" id="2933272"/>
    <lineage>
        <taxon>Bacteria</taxon>
        <taxon>Pseudomonadati</taxon>
        <taxon>Pseudomonadota</taxon>
        <taxon>Alphaproteobacteria</taxon>
        <taxon>Hyphomicrobiales</taxon>
        <taxon>Stappiaceae</taxon>
        <taxon>Roseibium</taxon>
    </lineage>
</organism>
<reference evidence="1" key="1">
    <citation type="submission" date="2022-04" db="EMBL/GenBank/DDBJ databases">
        <title>Roseibium sp. CAU 1639 isolated from mud.</title>
        <authorList>
            <person name="Kim W."/>
        </authorList>
    </citation>
    <scope>NUCLEOTIDE SEQUENCE</scope>
    <source>
        <strain evidence="1">CAU 1639</strain>
    </source>
</reference>
<protein>
    <submittedName>
        <fullName evidence="1">Uncharacterized protein</fullName>
    </submittedName>
</protein>
<accession>A0ABT0H0J6</accession>
<name>A0ABT0H0J6_9HYPH</name>
<evidence type="ECO:0000313" key="2">
    <source>
        <dbReference type="Proteomes" id="UP001431221"/>
    </source>
</evidence>
<evidence type="ECO:0000313" key="1">
    <source>
        <dbReference type="EMBL" id="MCK7615212.1"/>
    </source>
</evidence>
<dbReference type="RefSeq" id="WP_248158286.1">
    <property type="nucleotide sequence ID" value="NZ_JALNMJ010000022.1"/>
</dbReference>
<keyword evidence="2" id="KW-1185">Reference proteome</keyword>
<comment type="caution">
    <text evidence="1">The sequence shown here is derived from an EMBL/GenBank/DDBJ whole genome shotgun (WGS) entry which is preliminary data.</text>
</comment>